<dbReference type="InterPro" id="IPR002912">
    <property type="entry name" value="ACT_dom"/>
</dbReference>
<dbReference type="SUPFAM" id="SSF54631">
    <property type="entry name" value="CBS-domain pair"/>
    <property type="match status" value="1"/>
</dbReference>
<dbReference type="InterPro" id="IPR045865">
    <property type="entry name" value="ACT-like_dom_sf"/>
</dbReference>
<keyword evidence="5" id="KW-1185">Reference proteome</keyword>
<dbReference type="Proteomes" id="UP000724672">
    <property type="component" value="Unassembled WGS sequence"/>
</dbReference>
<evidence type="ECO:0000256" key="1">
    <source>
        <dbReference type="PROSITE-ProRule" id="PRU00703"/>
    </source>
</evidence>
<dbReference type="SUPFAM" id="SSF55021">
    <property type="entry name" value="ACT-like"/>
    <property type="match status" value="1"/>
</dbReference>
<dbReference type="Gene3D" id="3.30.70.260">
    <property type="match status" value="1"/>
</dbReference>
<evidence type="ECO:0000259" key="3">
    <source>
        <dbReference type="PROSITE" id="PS51671"/>
    </source>
</evidence>
<dbReference type="RefSeq" id="WP_203366941.1">
    <property type="nucleotide sequence ID" value="NZ_WSFT01000040.1"/>
</dbReference>
<dbReference type="CDD" id="cd02205">
    <property type="entry name" value="CBS_pair_SF"/>
    <property type="match status" value="1"/>
</dbReference>
<dbReference type="EMBL" id="WSFT01000040">
    <property type="protein sequence ID" value="MBS4539016.1"/>
    <property type="molecule type" value="Genomic_DNA"/>
</dbReference>
<dbReference type="InterPro" id="IPR000644">
    <property type="entry name" value="CBS_dom"/>
</dbReference>
<dbReference type="Gene3D" id="3.10.580.10">
    <property type="entry name" value="CBS-domain"/>
    <property type="match status" value="1"/>
</dbReference>
<accession>A0A942Z6Z9</accession>
<dbReference type="PROSITE" id="PS51371">
    <property type="entry name" value="CBS"/>
    <property type="match status" value="1"/>
</dbReference>
<reference evidence="4" key="1">
    <citation type="submission" date="2019-12" db="EMBL/GenBank/DDBJ databases">
        <title>Clostridiaceae gen. nov. sp. nov., isolated from sediment in Xinjiang, China.</title>
        <authorList>
            <person name="Zhang R."/>
        </authorList>
    </citation>
    <scope>NUCLEOTIDE SEQUENCE</scope>
    <source>
        <strain evidence="4">D2Q-11</strain>
    </source>
</reference>
<dbReference type="Pfam" id="PF01842">
    <property type="entry name" value="ACT"/>
    <property type="match status" value="1"/>
</dbReference>
<name>A0A942Z6Z9_9FIRM</name>
<feature type="domain" description="ACT" evidence="3">
    <location>
        <begin position="138"/>
        <end position="211"/>
    </location>
</feature>
<evidence type="ECO:0000313" key="4">
    <source>
        <dbReference type="EMBL" id="MBS4539016.1"/>
    </source>
</evidence>
<comment type="caution">
    <text evidence="4">The sequence shown here is derived from an EMBL/GenBank/DDBJ whole genome shotgun (WGS) entry which is preliminary data.</text>
</comment>
<dbReference type="InterPro" id="IPR046342">
    <property type="entry name" value="CBS_dom_sf"/>
</dbReference>
<gene>
    <name evidence="4" type="ORF">GOQ27_11125</name>
</gene>
<keyword evidence="1" id="KW-0129">CBS domain</keyword>
<proteinExistence type="predicted"/>
<evidence type="ECO:0000259" key="2">
    <source>
        <dbReference type="PROSITE" id="PS51371"/>
    </source>
</evidence>
<dbReference type="Pfam" id="PF00571">
    <property type="entry name" value="CBS"/>
    <property type="match status" value="1"/>
</dbReference>
<dbReference type="AlphaFoldDB" id="A0A942Z6Z9"/>
<organism evidence="4 5">
    <name type="scientific">Anaeromonas frigoriresistens</name>
    <dbReference type="NCBI Taxonomy" id="2683708"/>
    <lineage>
        <taxon>Bacteria</taxon>
        <taxon>Bacillati</taxon>
        <taxon>Bacillota</taxon>
        <taxon>Tissierellia</taxon>
        <taxon>Tissierellales</taxon>
        <taxon>Thermohalobacteraceae</taxon>
        <taxon>Anaeromonas</taxon>
    </lineage>
</organism>
<protein>
    <submittedName>
        <fullName evidence="4">ACT domain-containing protein</fullName>
    </submittedName>
</protein>
<evidence type="ECO:0000313" key="5">
    <source>
        <dbReference type="Proteomes" id="UP000724672"/>
    </source>
</evidence>
<sequence>MLIKQAMTNKSELTLLNSSTIVNECIKTIEEKGLLSLPVVDGKTFIGSISINTLYSKLIKLNDEQKHEFLNEKIENYIDKNFKSLSISEELEKSSKMLTDEDLPFIPIVSNGEFQGIIKPKDIFTSMNDVLGSNEGTRITILTYDRIGVLFKITKILNRNNINILNVVAKPKQILGIREITLRIEGENIDRAINKLESKGFKIRNRKYFQT</sequence>
<feature type="domain" description="CBS" evidence="2">
    <location>
        <begin position="7"/>
        <end position="64"/>
    </location>
</feature>
<dbReference type="PROSITE" id="PS51671">
    <property type="entry name" value="ACT"/>
    <property type="match status" value="1"/>
</dbReference>